<dbReference type="InterPro" id="IPR044894">
    <property type="entry name" value="TubC_N_sf"/>
</dbReference>
<dbReference type="Pfam" id="PF00501">
    <property type="entry name" value="AMP-binding"/>
    <property type="match status" value="1"/>
</dbReference>
<evidence type="ECO:0000256" key="5">
    <source>
        <dbReference type="ARBA" id="ARBA00022450"/>
    </source>
</evidence>
<dbReference type="InterPro" id="IPR013217">
    <property type="entry name" value="Methyltransf_12"/>
</dbReference>
<dbReference type="Proteomes" id="UP000190637">
    <property type="component" value="Unassembled WGS sequence"/>
</dbReference>
<comment type="pathway">
    <text evidence="2">Siderophore biosynthesis; mycobactin biosynthesis.</text>
</comment>
<dbReference type="InterPro" id="IPR029058">
    <property type="entry name" value="AB_hydrolase_fold"/>
</dbReference>
<proteinExistence type="inferred from homology"/>
<dbReference type="FunFam" id="3.40.50.980:FF:000001">
    <property type="entry name" value="Non-ribosomal peptide synthetase"/>
    <property type="match status" value="1"/>
</dbReference>
<dbReference type="PROSITE" id="PS00455">
    <property type="entry name" value="AMP_BINDING"/>
    <property type="match status" value="1"/>
</dbReference>
<dbReference type="PANTHER" id="PTHR45527">
    <property type="entry name" value="NONRIBOSOMAL PEPTIDE SYNTHETASE"/>
    <property type="match status" value="1"/>
</dbReference>
<dbReference type="Pfam" id="PF00550">
    <property type="entry name" value="PP-binding"/>
    <property type="match status" value="1"/>
</dbReference>
<dbReference type="FunFam" id="2.30.38.10:FF:000001">
    <property type="entry name" value="Non-ribosomal peptide synthetase PvdI"/>
    <property type="match status" value="1"/>
</dbReference>
<evidence type="ECO:0000256" key="7">
    <source>
        <dbReference type="ARBA" id="ARBA00022598"/>
    </source>
</evidence>
<feature type="domain" description="Carrier" evidence="9">
    <location>
        <begin position="1425"/>
        <end position="1506"/>
    </location>
</feature>
<dbReference type="NCBIfam" id="TIGR01733">
    <property type="entry name" value="AA-adenyl-dom"/>
    <property type="match status" value="1"/>
</dbReference>
<dbReference type="InterPro" id="IPR009081">
    <property type="entry name" value="PP-bd_ACP"/>
</dbReference>
<dbReference type="CDD" id="cd12114">
    <property type="entry name" value="A_NRPS_TlmIV_like"/>
    <property type="match status" value="1"/>
</dbReference>
<evidence type="ECO:0000256" key="6">
    <source>
        <dbReference type="ARBA" id="ARBA00022553"/>
    </source>
</evidence>
<dbReference type="Gene3D" id="3.30.559.10">
    <property type="entry name" value="Chloramphenicol acetyltransferase-like domain"/>
    <property type="match status" value="1"/>
</dbReference>
<dbReference type="Gene3D" id="3.30.300.30">
    <property type="match status" value="1"/>
</dbReference>
<dbReference type="GO" id="GO:0005737">
    <property type="term" value="C:cytoplasm"/>
    <property type="evidence" value="ECO:0007669"/>
    <property type="project" value="TreeGrafter"/>
</dbReference>
<dbReference type="InterPro" id="IPR006162">
    <property type="entry name" value="Ppantetheine_attach_site"/>
</dbReference>
<dbReference type="EMBL" id="FUWS01000003">
    <property type="protein sequence ID" value="SJZ79319.1"/>
    <property type="molecule type" value="Genomic_DNA"/>
</dbReference>
<dbReference type="InterPro" id="IPR001242">
    <property type="entry name" value="Condensation_dom"/>
</dbReference>
<dbReference type="SUPFAM" id="SSF52777">
    <property type="entry name" value="CoA-dependent acyltransferases"/>
    <property type="match status" value="2"/>
</dbReference>
<dbReference type="Gene3D" id="3.40.50.150">
    <property type="entry name" value="Vaccinia Virus protein VP39"/>
    <property type="match status" value="1"/>
</dbReference>
<evidence type="ECO:0000256" key="8">
    <source>
        <dbReference type="ARBA" id="ARBA00033440"/>
    </source>
</evidence>
<dbReference type="FunFam" id="1.10.1200.10:FF:000016">
    <property type="entry name" value="Non-ribosomal peptide synthase"/>
    <property type="match status" value="1"/>
</dbReference>
<evidence type="ECO:0000256" key="4">
    <source>
        <dbReference type="ARBA" id="ARBA00016743"/>
    </source>
</evidence>
<dbReference type="Gene3D" id="3.40.50.980">
    <property type="match status" value="2"/>
</dbReference>
<keyword evidence="6" id="KW-0597">Phosphoprotein</keyword>
<dbReference type="FunFam" id="3.40.50.12780:FF:000012">
    <property type="entry name" value="Non-ribosomal peptide synthetase"/>
    <property type="match status" value="1"/>
</dbReference>
<dbReference type="GO" id="GO:0043041">
    <property type="term" value="P:amino acid activation for nonribosomal peptide biosynthetic process"/>
    <property type="evidence" value="ECO:0007669"/>
    <property type="project" value="TreeGrafter"/>
</dbReference>
<dbReference type="Gene3D" id="2.30.38.10">
    <property type="entry name" value="Luciferase, Domain 3"/>
    <property type="match status" value="1"/>
</dbReference>
<accession>A0A1T4NJ90</accession>
<dbReference type="InterPro" id="IPR010071">
    <property type="entry name" value="AA_adenyl_dom"/>
</dbReference>
<dbReference type="GO" id="GO:0009403">
    <property type="term" value="P:toxin biosynthetic process"/>
    <property type="evidence" value="ECO:0007669"/>
    <property type="project" value="UniProtKB-ARBA"/>
</dbReference>
<evidence type="ECO:0000313" key="10">
    <source>
        <dbReference type="EMBL" id="SJZ79319.1"/>
    </source>
</evidence>
<dbReference type="InterPro" id="IPR001031">
    <property type="entry name" value="Thioesterase"/>
</dbReference>
<keyword evidence="7" id="KW-0436">Ligase</keyword>
<dbReference type="Gene3D" id="1.10.1200.10">
    <property type="entry name" value="ACP-like"/>
    <property type="match status" value="1"/>
</dbReference>
<sequence>MSAIDDSTGTLPALLADLRADGVHLWEDEGRIRFRAPTGTLTEERRALLRAHRDEILALLRAEARPRLTPDPAARHEPFPLTDVQGAYLVGRGTAYDYGGVACHAYAELEFDDLDPERLRRAWAALVERHDMLRVVVAAEGHQSVLPEAPGEALTVTDVRGSDTTVHVERARERLRDLVPDPGTWPLVRLHLTRGDDRSVLHLSVDLLAADYASVRMLLDELAALYADPDHPLPPIGATFRDYVLAQRALKDGPGYHRDRAYWMERIEDLPPAPELPLRERAIDAPARFTRHRAALSAAEWRALRSRAAEHGLTPSAVALAAYAETITRWSRRPDFTLNLPVARRLPLHEDVDRIVGDFTTVTLLAVRSGDGATFAERARTRQGRLIEDLDHALYSGGEVLAELSRRRDEPAVLMPVVFTGAIGAEEPDAAGGSWASREVHGVSQTPQVWVDCQVSLEEGGLGVRWDVREEVLPEGVAADAFAAYVDLLRRLAGSADVWEDADPVRVPRHQLDLRAEVNATAGPLPGGLLHEGALDAALRTPDAPAVITPEGTTSHGELWARAAAVAAVLAERGCRPGDRVAIVMDKGVEQVVAAYAVLLAGAAYVPIDIAQPAHRRRVILADAGIRHVLTQSWLTGIDDWADTAEPIAVDAVPAGPALTARPPRAAAPGDLAYVIYTSGSTGVPKGVMISHRAALNTVADVNRRFEVGPGDRILGLASLGFDLSVYDLFGPPAAGGALVLPSAERRGDPSHWAELVADHGVTLWNSVPAQMQMLDDYLASAGDADLPTLRLALLSGDWIPVTLPDRIRARVPGLSLVSLGGATEAAIWSIHHPIGEVDPAWPSIPYGRPLANQTFHVLDERMNDRPDWVVGELYIGGAGVALGYLGDEARTAERFVTHPRTGERLYRTGDLGRYRPGGDIEFLGREDSQVKVRGHRIELAEIEAALLAHPGAAAAAVLAVGDRDSRRLAAFVETARRDHPAEDTTAPAARARAAAETATAGLDRADLGVFLDAMDEAALAAITRTLTGAGLFAEGASHTRAEVAAALRADRRHHRLVRRWLDALLRAGRLGEQDGRLVGLRPVGEEEARRAWERLAELERRVDYGTEVLDYMRACAEHLPELLSGELDVRTLLFPGAGLDTAGAAYRDNLAIRHLNAAAAAALREVAAARTGEEPLRVLEIGAGVGGSTAEIVPALAGHDVEYLFTDISPFFLTEAREQFAAFPWVSYGLFDVNRDIGDQGHAPNSFDVVVAANVVHNAIDADAALRRLRELLVPGGHLVLIETTREHNPSLLVSMEFLDGLDGGHHDARAAADQTFLTREQWAAALAGAGAVTDLVLPGDDDGLARTGQSLYLARFKTDRQPLTAGELARHVAARLPDYMVPAQWRILDALPLTGNGKVDRAALAAALPREDTPTAVAALPAEPADDLERALADLWAGLLEREHVGRDDDFFALGGDSLLVARMVGRLGEAVPGVGDIEWEVVLRHMLRRPTVAGLAAYLRDRATPHRGADAAPAGPYVALNGPGGGTVTALVHAGTGTLVPYRALITEIRRRSAGATTLAGLELPDVPVFLEADPATVITRWAADYAHALLEQGGRRFHVVGYCLGGLVATEVARTLAEAGAEVASLTAISTHRPPFRLDDELISEYAFAVMMGIDPVAVGFPADENRVSAASDVLLERTPGLLPDGAIGELTGEYADVAACFRALAEVPRDVRVERMCAAVPPSAGTYEPEALHELFRIFRQSVFAISRYEPEPYAGDITFLRHSGAYPFPGNKESVTDYWERLVLGDLRIVDVAGDHFSCLSVPYAPGVVKLLDEITGGDLTR</sequence>
<gene>
    <name evidence="10" type="ORF">SAMN02745673_01471</name>
</gene>
<dbReference type="PANTHER" id="PTHR45527:SF10">
    <property type="entry name" value="PYOCHELIN SYNTHASE PCHF"/>
    <property type="match status" value="1"/>
</dbReference>
<dbReference type="SUPFAM" id="SSF53474">
    <property type="entry name" value="alpha/beta-Hydrolases"/>
    <property type="match status" value="1"/>
</dbReference>
<keyword evidence="5" id="KW-0596">Phosphopantetheine</keyword>
<protein>
    <recommendedName>
        <fullName evidence="4">Phenyloxazoline synthase MbtB</fullName>
    </recommendedName>
    <alternativeName>
        <fullName evidence="8">Mycobactin synthetase protein B</fullName>
    </alternativeName>
</protein>
<evidence type="ECO:0000259" key="9">
    <source>
        <dbReference type="PROSITE" id="PS50075"/>
    </source>
</evidence>
<dbReference type="InterPro" id="IPR020845">
    <property type="entry name" value="AMP-binding_CS"/>
</dbReference>
<dbReference type="InterPro" id="IPR041464">
    <property type="entry name" value="TubC_N"/>
</dbReference>
<dbReference type="SUPFAM" id="SSF53335">
    <property type="entry name" value="S-adenosyl-L-methionine-dependent methyltransferases"/>
    <property type="match status" value="1"/>
</dbReference>
<organism evidence="10 11">
    <name type="scientific">Marinactinospora thermotolerans DSM 45154</name>
    <dbReference type="NCBI Taxonomy" id="1122192"/>
    <lineage>
        <taxon>Bacteria</taxon>
        <taxon>Bacillati</taxon>
        <taxon>Actinomycetota</taxon>
        <taxon>Actinomycetes</taxon>
        <taxon>Streptosporangiales</taxon>
        <taxon>Nocardiopsidaceae</taxon>
        <taxon>Marinactinospora</taxon>
    </lineage>
</organism>
<dbReference type="CDD" id="cd02440">
    <property type="entry name" value="AdoMet_MTases"/>
    <property type="match status" value="1"/>
</dbReference>
<dbReference type="InterPro" id="IPR036736">
    <property type="entry name" value="ACP-like_sf"/>
</dbReference>
<dbReference type="Gene3D" id="1.10.10.1830">
    <property type="entry name" value="Non-ribosomal peptide synthase, adenylation domain"/>
    <property type="match status" value="1"/>
</dbReference>
<comment type="similarity">
    <text evidence="3">Belongs to the ATP-dependent AMP-binding enzyme family. MbtB subfamily.</text>
</comment>
<dbReference type="Pfam" id="PF18563">
    <property type="entry name" value="TubC_N"/>
    <property type="match status" value="1"/>
</dbReference>
<dbReference type="RefSeq" id="WP_235000824.1">
    <property type="nucleotide sequence ID" value="NZ_FUWS01000003.1"/>
</dbReference>
<dbReference type="InterPro" id="IPR023213">
    <property type="entry name" value="CAT-like_dom_sf"/>
</dbReference>
<evidence type="ECO:0000256" key="2">
    <source>
        <dbReference type="ARBA" id="ARBA00005102"/>
    </source>
</evidence>
<evidence type="ECO:0000256" key="3">
    <source>
        <dbReference type="ARBA" id="ARBA00007380"/>
    </source>
</evidence>
<reference evidence="10 11" key="1">
    <citation type="submission" date="2017-02" db="EMBL/GenBank/DDBJ databases">
        <authorList>
            <person name="Peterson S.W."/>
        </authorList>
    </citation>
    <scope>NUCLEOTIDE SEQUENCE [LARGE SCALE GENOMIC DNA]</scope>
    <source>
        <strain evidence="10 11">DSM 45154</strain>
    </source>
</reference>
<dbReference type="GO" id="GO:0000036">
    <property type="term" value="F:acyl carrier activity"/>
    <property type="evidence" value="ECO:0007669"/>
    <property type="project" value="TreeGrafter"/>
</dbReference>
<name>A0A1T4NJ90_9ACTN</name>
<dbReference type="InterPro" id="IPR045851">
    <property type="entry name" value="AMP-bd_C_sf"/>
</dbReference>
<dbReference type="CDD" id="cd19535">
    <property type="entry name" value="Cyc_NRPS"/>
    <property type="match status" value="1"/>
</dbReference>
<dbReference type="Gene3D" id="3.40.50.1820">
    <property type="entry name" value="alpha/beta hydrolase"/>
    <property type="match status" value="1"/>
</dbReference>
<keyword evidence="11" id="KW-1185">Reference proteome</keyword>
<dbReference type="Pfam" id="PF00975">
    <property type="entry name" value="Thioesterase"/>
    <property type="match status" value="1"/>
</dbReference>
<dbReference type="Pfam" id="PF08242">
    <property type="entry name" value="Methyltransf_12"/>
    <property type="match status" value="1"/>
</dbReference>
<dbReference type="InterPro" id="IPR057737">
    <property type="entry name" value="Condensation_MtbB-like"/>
</dbReference>
<dbReference type="InterPro" id="IPR000873">
    <property type="entry name" value="AMP-dep_synth/lig_dom"/>
</dbReference>
<dbReference type="STRING" id="1122192.SAMN02745673_01471"/>
<dbReference type="FunFam" id="3.30.559.10:FF:000023">
    <property type="entry name" value="Non-ribosomal peptide synthetase"/>
    <property type="match status" value="1"/>
</dbReference>
<dbReference type="PROSITE" id="PS00012">
    <property type="entry name" value="PHOSPHOPANTETHEINE"/>
    <property type="match status" value="1"/>
</dbReference>
<dbReference type="GO" id="GO:0031177">
    <property type="term" value="F:phosphopantetheine binding"/>
    <property type="evidence" value="ECO:0007669"/>
    <property type="project" value="TreeGrafter"/>
</dbReference>
<comment type="cofactor">
    <cofactor evidence="1">
        <name>pantetheine 4'-phosphate</name>
        <dbReference type="ChEBI" id="CHEBI:47942"/>
    </cofactor>
</comment>
<evidence type="ECO:0000313" key="11">
    <source>
        <dbReference type="Proteomes" id="UP000190637"/>
    </source>
</evidence>
<dbReference type="SUPFAM" id="SSF47336">
    <property type="entry name" value="ACP-like"/>
    <property type="match status" value="1"/>
</dbReference>
<evidence type="ECO:0000256" key="1">
    <source>
        <dbReference type="ARBA" id="ARBA00001957"/>
    </source>
</evidence>
<dbReference type="FunFam" id="3.30.559.30:FF:000006">
    <property type="entry name" value="Yersiniabactin polyketide/non-ribosomal peptide synthetase"/>
    <property type="match status" value="1"/>
</dbReference>
<dbReference type="GO" id="GO:0016874">
    <property type="term" value="F:ligase activity"/>
    <property type="evidence" value="ECO:0007669"/>
    <property type="project" value="UniProtKB-KW"/>
</dbReference>
<dbReference type="Gene3D" id="3.30.559.30">
    <property type="entry name" value="Nonribosomal peptide synthetase, condensation domain"/>
    <property type="match status" value="1"/>
</dbReference>
<dbReference type="InterPro" id="IPR029063">
    <property type="entry name" value="SAM-dependent_MTases_sf"/>
</dbReference>
<dbReference type="Pfam" id="PF00668">
    <property type="entry name" value="Condensation"/>
    <property type="match status" value="1"/>
</dbReference>
<dbReference type="SUPFAM" id="SSF56801">
    <property type="entry name" value="Acetyl-CoA synthetase-like"/>
    <property type="match status" value="1"/>
</dbReference>
<dbReference type="PROSITE" id="PS50075">
    <property type="entry name" value="CARRIER"/>
    <property type="match status" value="1"/>
</dbReference>